<proteinExistence type="predicted"/>
<comment type="caution">
    <text evidence="2">The sequence shown here is derived from an EMBL/GenBank/DDBJ whole genome shotgun (WGS) entry which is preliminary data.</text>
</comment>
<organism evidence="2">
    <name type="scientific">bioreactor metagenome</name>
    <dbReference type="NCBI Taxonomy" id="1076179"/>
    <lineage>
        <taxon>unclassified sequences</taxon>
        <taxon>metagenomes</taxon>
        <taxon>ecological metagenomes</taxon>
    </lineage>
</organism>
<accession>A0A645D804</accession>
<dbReference type="InterPro" id="IPR035890">
    <property type="entry name" value="Anti-sigma-28_factor_FlgM_sf"/>
</dbReference>
<protein>
    <recommendedName>
        <fullName evidence="1">Anti-sigma-28 factor FlgM C-terminal domain-containing protein</fullName>
    </recommendedName>
</protein>
<dbReference type="EMBL" id="VSSQ01033670">
    <property type="protein sequence ID" value="MPM85335.1"/>
    <property type="molecule type" value="Genomic_DNA"/>
</dbReference>
<sequence length="98" mass="10551">MRIDRNQALKYYESAKNVSAVKSDNVAASTNGSNTDRISISSEAARQVELGSTVQNIASEVETSVSNARLQQLSAQIETGTYRVPTQQLAASILNYLG</sequence>
<gene>
    <name evidence="2" type="ORF">SDC9_132413</name>
</gene>
<dbReference type="Pfam" id="PF04316">
    <property type="entry name" value="FlgM"/>
    <property type="match status" value="1"/>
</dbReference>
<dbReference type="SUPFAM" id="SSF101498">
    <property type="entry name" value="Anti-sigma factor FlgM"/>
    <property type="match status" value="1"/>
</dbReference>
<reference evidence="2" key="1">
    <citation type="submission" date="2019-08" db="EMBL/GenBank/DDBJ databases">
        <authorList>
            <person name="Kucharzyk K."/>
            <person name="Murdoch R.W."/>
            <person name="Higgins S."/>
            <person name="Loffler F."/>
        </authorList>
    </citation>
    <scope>NUCLEOTIDE SEQUENCE</scope>
</reference>
<dbReference type="InterPro" id="IPR031316">
    <property type="entry name" value="FlgM_C"/>
</dbReference>
<dbReference type="AlphaFoldDB" id="A0A645D804"/>
<evidence type="ECO:0000313" key="2">
    <source>
        <dbReference type="EMBL" id="MPM85335.1"/>
    </source>
</evidence>
<evidence type="ECO:0000259" key="1">
    <source>
        <dbReference type="Pfam" id="PF04316"/>
    </source>
</evidence>
<name>A0A645D804_9ZZZZ</name>
<feature type="domain" description="Anti-sigma-28 factor FlgM C-terminal" evidence="1">
    <location>
        <begin position="36"/>
        <end position="95"/>
    </location>
</feature>